<accession>A0ABS0D275</accession>
<proteinExistence type="predicted"/>
<protein>
    <submittedName>
        <fullName evidence="3">ATP-grasp domain-containing protein</fullName>
    </submittedName>
</protein>
<dbReference type="Gene3D" id="3.30.470.20">
    <property type="entry name" value="ATP-grasp fold, B domain"/>
    <property type="match status" value="1"/>
</dbReference>
<dbReference type="Pfam" id="PF15632">
    <property type="entry name" value="ATPgrasp_Ter"/>
    <property type="match status" value="1"/>
</dbReference>
<keyword evidence="1" id="KW-0547">Nucleotide-binding</keyword>
<dbReference type="InterPro" id="IPR013815">
    <property type="entry name" value="ATP_grasp_subdomain_1"/>
</dbReference>
<dbReference type="Proteomes" id="UP000702209">
    <property type="component" value="Unassembled WGS sequence"/>
</dbReference>
<keyword evidence="4" id="KW-1185">Reference proteome</keyword>
<dbReference type="SUPFAM" id="SSF56059">
    <property type="entry name" value="Glutathione synthetase ATP-binding domain-like"/>
    <property type="match status" value="1"/>
</dbReference>
<sequence length="303" mass="31859">MYQLGAAVIGVDADPLANGLLLDGIEPRLCPHVTDPRYGEALVKLCDTEAVDAVAPTVESELPALIGLADELGAVGARTWLPTHRAAAACRDKAVFAQALAEAAVAHPATWLPEQLDDAPADGEFVVKPRTGQGSRGVLECRGRERARAACLLIVDPIVQTRLSGTEFTADCLVGEDGRAGVVLRWRLLTKGGLSIVTRTFTDPDIDTLVRATLAAVGIRGWCCVQGFATYTGPQITEVNARPAGAFLAAEAAGADLTGQYLAALLGGPIDYDRLAYRAGVTLTKYVDTLAVTTTGDRDARTH</sequence>
<dbReference type="EMBL" id="JADLQX010000084">
    <property type="protein sequence ID" value="MBF6302950.1"/>
    <property type="molecule type" value="Genomic_DNA"/>
</dbReference>
<dbReference type="InterPro" id="IPR011761">
    <property type="entry name" value="ATP-grasp"/>
</dbReference>
<evidence type="ECO:0000256" key="1">
    <source>
        <dbReference type="PROSITE-ProRule" id="PRU00409"/>
    </source>
</evidence>
<reference evidence="3 4" key="1">
    <citation type="submission" date="2020-10" db="EMBL/GenBank/DDBJ databases">
        <title>Identification of Nocardia species via Next-generation sequencing and recognition of intraspecies genetic diversity.</title>
        <authorList>
            <person name="Li P."/>
            <person name="Li P."/>
            <person name="Lu B."/>
        </authorList>
    </citation>
    <scope>NUCLEOTIDE SEQUENCE [LARGE SCALE GENOMIC DNA]</scope>
    <source>
        <strain evidence="3 4">BJ06-0157</strain>
    </source>
</reference>
<evidence type="ECO:0000313" key="3">
    <source>
        <dbReference type="EMBL" id="MBF6302950.1"/>
    </source>
</evidence>
<evidence type="ECO:0000313" key="4">
    <source>
        <dbReference type="Proteomes" id="UP000702209"/>
    </source>
</evidence>
<keyword evidence="1" id="KW-0067">ATP-binding</keyword>
<name>A0ABS0D275_9NOCA</name>
<organism evidence="3 4">
    <name type="scientific">Nocardia amamiensis</name>
    <dbReference type="NCBI Taxonomy" id="404578"/>
    <lineage>
        <taxon>Bacteria</taxon>
        <taxon>Bacillati</taxon>
        <taxon>Actinomycetota</taxon>
        <taxon>Actinomycetes</taxon>
        <taxon>Mycobacteriales</taxon>
        <taxon>Nocardiaceae</taxon>
        <taxon>Nocardia</taxon>
    </lineage>
</organism>
<dbReference type="Gene3D" id="3.40.50.20">
    <property type="match status" value="1"/>
</dbReference>
<dbReference type="Gene3D" id="3.30.1490.20">
    <property type="entry name" value="ATP-grasp fold, A domain"/>
    <property type="match status" value="1"/>
</dbReference>
<dbReference type="PROSITE" id="PS50975">
    <property type="entry name" value="ATP_GRASP"/>
    <property type="match status" value="1"/>
</dbReference>
<feature type="domain" description="ATP-grasp" evidence="2">
    <location>
        <begin position="97"/>
        <end position="266"/>
    </location>
</feature>
<dbReference type="Pfam" id="PF21360">
    <property type="entry name" value="PylC-like_N"/>
    <property type="match status" value="1"/>
</dbReference>
<comment type="caution">
    <text evidence="3">The sequence shown here is derived from an EMBL/GenBank/DDBJ whole genome shotgun (WGS) entry which is preliminary data.</text>
</comment>
<dbReference type="InterPro" id="IPR048764">
    <property type="entry name" value="PylC_N"/>
</dbReference>
<evidence type="ECO:0000259" key="2">
    <source>
        <dbReference type="PROSITE" id="PS50975"/>
    </source>
</evidence>
<gene>
    <name evidence="3" type="ORF">IU459_36365</name>
</gene>